<reference evidence="2 3" key="1">
    <citation type="submission" date="2017-11" db="EMBL/GenBank/DDBJ databases">
        <title>Draft genome of actinobacteria isolated from guarana (Paullinia cupana (Mart.) Ducke.</title>
        <authorList>
            <person name="Siqueira K.A."/>
            <person name="Liotti R.G."/>
            <person name="Mendes T.A.O."/>
            <person name="Soares M.A."/>
        </authorList>
    </citation>
    <scope>NUCLEOTIDE SEQUENCE [LARGE SCALE GENOMIC DNA]</scope>
    <source>
        <strain evidence="2 3">193</strain>
    </source>
</reference>
<protein>
    <recommendedName>
        <fullName evidence="1">Resolvase/invertase-type recombinase catalytic domain-containing protein</fullName>
    </recommendedName>
</protein>
<dbReference type="Proteomes" id="UP000270471">
    <property type="component" value="Unassembled WGS sequence"/>
</dbReference>
<evidence type="ECO:0000313" key="3">
    <source>
        <dbReference type="Proteomes" id="UP000270471"/>
    </source>
</evidence>
<dbReference type="EMBL" id="PENI01000017">
    <property type="protein sequence ID" value="RMB83315.1"/>
    <property type="molecule type" value="Genomic_DNA"/>
</dbReference>
<dbReference type="Gene3D" id="3.40.50.1390">
    <property type="entry name" value="Resolvase, N-terminal catalytic domain"/>
    <property type="match status" value="1"/>
</dbReference>
<name>A0A3M0I3B3_9ACTN</name>
<feature type="domain" description="Resolvase/invertase-type recombinase catalytic" evidence="1">
    <location>
        <begin position="3"/>
        <end position="50"/>
    </location>
</feature>
<comment type="caution">
    <text evidence="2">The sequence shown here is derived from an EMBL/GenBank/DDBJ whole genome shotgun (WGS) entry which is preliminary data.</text>
</comment>
<keyword evidence="3" id="KW-1185">Reference proteome</keyword>
<dbReference type="SUPFAM" id="SSF53041">
    <property type="entry name" value="Resolvase-like"/>
    <property type="match status" value="1"/>
</dbReference>
<evidence type="ECO:0000259" key="1">
    <source>
        <dbReference type="Pfam" id="PF00239"/>
    </source>
</evidence>
<dbReference type="InterPro" id="IPR036162">
    <property type="entry name" value="Resolvase-like_N_sf"/>
</dbReference>
<accession>A0A3M0I3B3</accession>
<dbReference type="GO" id="GO:0003677">
    <property type="term" value="F:DNA binding"/>
    <property type="evidence" value="ECO:0007669"/>
    <property type="project" value="InterPro"/>
</dbReference>
<sequence>MRAAIYVCLSRETGESTSPERQRAACEALCQARGWDVVAVEEDSDISGYSRGLAAQASSGSFPVSPSST</sequence>
<dbReference type="AlphaFoldDB" id="A0A3M0I3B3"/>
<dbReference type="InterPro" id="IPR006119">
    <property type="entry name" value="Resolv_N"/>
</dbReference>
<proteinExistence type="predicted"/>
<evidence type="ECO:0000313" key="2">
    <source>
        <dbReference type="EMBL" id="RMB83315.1"/>
    </source>
</evidence>
<dbReference type="Pfam" id="PF00239">
    <property type="entry name" value="Resolvase"/>
    <property type="match status" value="1"/>
</dbReference>
<gene>
    <name evidence="2" type="ORF">CTZ28_25250</name>
</gene>
<dbReference type="GO" id="GO:0000150">
    <property type="term" value="F:DNA strand exchange activity"/>
    <property type="evidence" value="ECO:0007669"/>
    <property type="project" value="InterPro"/>
</dbReference>
<organism evidence="2 3">
    <name type="scientific">Streptomyces shenzhenensis</name>
    <dbReference type="NCBI Taxonomy" id="943815"/>
    <lineage>
        <taxon>Bacteria</taxon>
        <taxon>Bacillati</taxon>
        <taxon>Actinomycetota</taxon>
        <taxon>Actinomycetes</taxon>
        <taxon>Kitasatosporales</taxon>
        <taxon>Streptomycetaceae</taxon>
        <taxon>Streptomyces</taxon>
    </lineage>
</organism>
<dbReference type="RefSeq" id="WP_121892009.1">
    <property type="nucleotide sequence ID" value="NZ_JBNJMA010000001.1"/>
</dbReference>